<accession>A0A2S8BGU1</accession>
<gene>
    <name evidence="2" type="ORF">C1Y40_03998</name>
</gene>
<feature type="region of interest" description="Disordered" evidence="1">
    <location>
        <begin position="113"/>
        <end position="134"/>
    </location>
</feature>
<comment type="caution">
    <text evidence="2">The sequence shown here is derived from an EMBL/GenBank/DDBJ whole genome shotgun (WGS) entry which is preliminary data.</text>
</comment>
<evidence type="ECO:0000256" key="1">
    <source>
        <dbReference type="SAM" id="MobiDB-lite"/>
    </source>
</evidence>
<reference evidence="2 3" key="1">
    <citation type="journal article" date="2017" name="Int. J. Syst. Evol. Microbiol.">
        <title>Mycobacterium talmoniae sp. nov., a slowly growing mycobacterium isolated from human respiratory samples.</title>
        <authorList>
            <person name="Davidson R.M."/>
            <person name="DeGroote M.A."/>
            <person name="Marola J.L."/>
            <person name="Buss S."/>
            <person name="Jones V."/>
            <person name="McNeil M.R."/>
            <person name="Freifeld A.G."/>
            <person name="Elaine Epperson L."/>
            <person name="Hasan N.A."/>
            <person name="Jackson M."/>
            <person name="Iwen P.C."/>
            <person name="Salfinger M."/>
            <person name="Strong M."/>
        </authorList>
    </citation>
    <scope>NUCLEOTIDE SEQUENCE [LARGE SCALE GENOMIC DNA]</scope>
    <source>
        <strain evidence="2 3">ATCC BAA-2683</strain>
    </source>
</reference>
<evidence type="ECO:0000313" key="3">
    <source>
        <dbReference type="Proteomes" id="UP000238296"/>
    </source>
</evidence>
<evidence type="ECO:0000313" key="2">
    <source>
        <dbReference type="EMBL" id="PQM45839.1"/>
    </source>
</evidence>
<protein>
    <submittedName>
        <fullName evidence="2">Uncharacterized protein</fullName>
    </submittedName>
</protein>
<organism evidence="2 3">
    <name type="scientific">Mycobacterium talmoniae</name>
    <dbReference type="NCBI Taxonomy" id="1858794"/>
    <lineage>
        <taxon>Bacteria</taxon>
        <taxon>Bacillati</taxon>
        <taxon>Actinomycetota</taxon>
        <taxon>Actinomycetes</taxon>
        <taxon>Mycobacteriales</taxon>
        <taxon>Mycobacteriaceae</taxon>
        <taxon>Mycobacterium</taxon>
    </lineage>
</organism>
<dbReference type="AlphaFoldDB" id="A0A2S8BGU1"/>
<sequence>MAISSALTCNAAAAPPPRSNSSRYLATVQPSSMSPTTLATGTRTPSKNTWFWISSPEVITSGRISMPGDVMSMSTNVMPCCFFGSRDVRTRANIQLASRAWVVQILLPVHTRSSPSRTADIDSDARSDPASGSE</sequence>
<name>A0A2S8BGU1_9MYCO</name>
<feature type="region of interest" description="Disordered" evidence="1">
    <location>
        <begin position="1"/>
        <end position="44"/>
    </location>
</feature>
<dbReference type="EMBL" id="PPEA01000582">
    <property type="protein sequence ID" value="PQM45839.1"/>
    <property type="molecule type" value="Genomic_DNA"/>
</dbReference>
<feature type="compositionally biased region" description="Polar residues" evidence="1">
    <location>
        <begin position="28"/>
        <end position="44"/>
    </location>
</feature>
<proteinExistence type="predicted"/>
<dbReference type="Proteomes" id="UP000238296">
    <property type="component" value="Unassembled WGS sequence"/>
</dbReference>